<dbReference type="Pfam" id="PF06808">
    <property type="entry name" value="DctM"/>
    <property type="match status" value="1"/>
</dbReference>
<dbReference type="NCBIfam" id="TIGR00786">
    <property type="entry name" value="dctM"/>
    <property type="match status" value="1"/>
</dbReference>
<dbReference type="PANTHER" id="PTHR33362:SF5">
    <property type="entry name" value="C4-DICARBOXYLATE TRAP TRANSPORTER LARGE PERMEASE PROTEIN DCTM"/>
    <property type="match status" value="1"/>
</dbReference>
<evidence type="ECO:0000256" key="1">
    <source>
        <dbReference type="ARBA" id="ARBA00004429"/>
    </source>
</evidence>
<keyword evidence="3 7" id="KW-0997">Cell inner membrane</keyword>
<dbReference type="OrthoDB" id="9790209at2"/>
<sequence length="437" mass="46337">MEWYSAALLMCGLILFLMALGFPVAIGFLITNIVGVYLFMGGERGVSQLVANGATSVNSFLLVPIPLFIMMGELFFRSGLSKRAFDALDKLFGNFKGRLSYITIAGGTVTAAMSGSSLASTAMLGSIMVPEGERRGYKSAFIVGPLLGAGGLAILIPPSILMVLLGSLARIDVGSLLLAGLIPGLLLATFYAVAIFIMTKLDPEGAPDYAAEKISIGRKFRIFTTDVLPLSLVIVAVVGTIIAGIATPSESAAFGVLAVLVLMVFYRCFAIDVLVRAVTESLRFSVMIFFVIVGASTFSQVFAYSGATHGLVNWATGFDFGIYTMIAVIFIVLLVAGMFLDAISTMMLTIPILLPIVQDLGFNEVSFGVIMMISLEIGAVTPPLGLALYVMHSITGGSLRLSQIFMAGLPFLICSILLVVLIVAFPQLALFLPELAR</sequence>
<feature type="transmembrane region" description="Helical" evidence="7">
    <location>
        <begin position="6"/>
        <end position="39"/>
    </location>
</feature>
<dbReference type="InterPro" id="IPR004681">
    <property type="entry name" value="TRAP_DctM"/>
</dbReference>
<feature type="transmembrane region" description="Helical" evidence="7">
    <location>
        <begin position="60"/>
        <end position="80"/>
    </location>
</feature>
<comment type="subcellular location">
    <subcellularLocation>
        <location evidence="1 7">Cell inner membrane</location>
        <topology evidence="1 7">Multi-pass membrane protein</topology>
    </subcellularLocation>
</comment>
<feature type="transmembrane region" description="Helical" evidence="7">
    <location>
        <begin position="220"/>
        <end position="246"/>
    </location>
</feature>
<dbReference type="RefSeq" id="WP_084353637.1">
    <property type="nucleotide sequence ID" value="NZ_FWYD01000012.1"/>
</dbReference>
<keyword evidence="2" id="KW-1003">Cell membrane</keyword>
<evidence type="ECO:0000313" key="10">
    <source>
        <dbReference type="Proteomes" id="UP000192330"/>
    </source>
</evidence>
<evidence type="ECO:0000256" key="6">
    <source>
        <dbReference type="ARBA" id="ARBA00023136"/>
    </source>
</evidence>
<comment type="function">
    <text evidence="7">Part of the tripartite ATP-independent periplasmic (TRAP) transport system.</text>
</comment>
<keyword evidence="4 7" id="KW-0812">Transmembrane</keyword>
<evidence type="ECO:0000256" key="7">
    <source>
        <dbReference type="RuleBase" id="RU369079"/>
    </source>
</evidence>
<evidence type="ECO:0000256" key="3">
    <source>
        <dbReference type="ARBA" id="ARBA00022519"/>
    </source>
</evidence>
<accession>A0A1W2DB22</accession>
<dbReference type="Proteomes" id="UP000192330">
    <property type="component" value="Unassembled WGS sequence"/>
</dbReference>
<dbReference type="PANTHER" id="PTHR33362">
    <property type="entry name" value="SIALIC ACID TRAP TRANSPORTER PERMEASE PROTEIN SIAT-RELATED"/>
    <property type="match status" value="1"/>
</dbReference>
<keyword evidence="6 7" id="KW-0472">Membrane</keyword>
<feature type="transmembrane region" description="Helical" evidence="7">
    <location>
        <begin position="365"/>
        <end position="392"/>
    </location>
</feature>
<feature type="transmembrane region" description="Helical" evidence="7">
    <location>
        <begin position="404"/>
        <end position="432"/>
    </location>
</feature>
<comment type="subunit">
    <text evidence="7">The complex comprises the extracytoplasmic solute receptor protein and the two transmembrane proteins.</text>
</comment>
<keyword evidence="10" id="KW-1185">Reference proteome</keyword>
<evidence type="ECO:0000256" key="5">
    <source>
        <dbReference type="ARBA" id="ARBA00022989"/>
    </source>
</evidence>
<feature type="transmembrane region" description="Helical" evidence="7">
    <location>
        <begin position="252"/>
        <end position="275"/>
    </location>
</feature>
<dbReference type="STRING" id="1387277.SAMN06295998_11267"/>
<name>A0A1W2DB22_9RHOB</name>
<evidence type="ECO:0000256" key="2">
    <source>
        <dbReference type="ARBA" id="ARBA00022475"/>
    </source>
</evidence>
<feature type="transmembrane region" description="Helical" evidence="7">
    <location>
        <begin position="322"/>
        <end position="353"/>
    </location>
</feature>
<dbReference type="GO" id="GO:0022857">
    <property type="term" value="F:transmembrane transporter activity"/>
    <property type="evidence" value="ECO:0007669"/>
    <property type="project" value="UniProtKB-UniRule"/>
</dbReference>
<dbReference type="GO" id="GO:0005886">
    <property type="term" value="C:plasma membrane"/>
    <property type="evidence" value="ECO:0007669"/>
    <property type="project" value="UniProtKB-SubCell"/>
</dbReference>
<keyword evidence="5 7" id="KW-1133">Transmembrane helix</keyword>
<evidence type="ECO:0000313" key="9">
    <source>
        <dbReference type="EMBL" id="SMC94690.1"/>
    </source>
</evidence>
<protein>
    <recommendedName>
        <fullName evidence="7">TRAP transporter large permease protein</fullName>
    </recommendedName>
</protein>
<dbReference type="EMBL" id="FWYD01000012">
    <property type="protein sequence ID" value="SMC94690.1"/>
    <property type="molecule type" value="Genomic_DNA"/>
</dbReference>
<dbReference type="AlphaFoldDB" id="A0A1W2DB22"/>
<evidence type="ECO:0000259" key="8">
    <source>
        <dbReference type="Pfam" id="PF06808"/>
    </source>
</evidence>
<feature type="transmembrane region" description="Helical" evidence="7">
    <location>
        <begin position="141"/>
        <end position="164"/>
    </location>
</feature>
<dbReference type="InterPro" id="IPR010656">
    <property type="entry name" value="DctM"/>
</dbReference>
<feature type="transmembrane region" description="Helical" evidence="7">
    <location>
        <begin position="282"/>
        <end position="302"/>
    </location>
</feature>
<proteinExistence type="inferred from homology"/>
<keyword evidence="7" id="KW-0813">Transport</keyword>
<reference evidence="9 10" key="1">
    <citation type="submission" date="2017-04" db="EMBL/GenBank/DDBJ databases">
        <authorList>
            <person name="Afonso C.L."/>
            <person name="Miller P.J."/>
            <person name="Scott M.A."/>
            <person name="Spackman E."/>
            <person name="Goraichik I."/>
            <person name="Dimitrov K.M."/>
            <person name="Suarez D.L."/>
            <person name="Swayne D.E."/>
        </authorList>
    </citation>
    <scope>NUCLEOTIDE SEQUENCE [LARGE SCALE GENOMIC DNA]</scope>
    <source>
        <strain evidence="9 10">CGMCC 1.12644</strain>
    </source>
</reference>
<dbReference type="PIRSF" id="PIRSF006066">
    <property type="entry name" value="HI0050"/>
    <property type="match status" value="1"/>
</dbReference>
<feature type="transmembrane region" description="Helical" evidence="7">
    <location>
        <begin position="176"/>
        <end position="199"/>
    </location>
</feature>
<comment type="similarity">
    <text evidence="7">Belongs to the TRAP transporter large permease family.</text>
</comment>
<feature type="domain" description="TRAP C4-dicarboxylate transport system permease DctM subunit" evidence="8">
    <location>
        <begin position="13"/>
        <end position="428"/>
    </location>
</feature>
<feature type="transmembrane region" description="Helical" evidence="7">
    <location>
        <begin position="100"/>
        <end position="129"/>
    </location>
</feature>
<organism evidence="9 10">
    <name type="scientific">Primorskyibacter flagellatus</name>
    <dbReference type="NCBI Taxonomy" id="1387277"/>
    <lineage>
        <taxon>Bacteria</taxon>
        <taxon>Pseudomonadati</taxon>
        <taxon>Pseudomonadota</taxon>
        <taxon>Alphaproteobacteria</taxon>
        <taxon>Rhodobacterales</taxon>
        <taxon>Roseobacteraceae</taxon>
        <taxon>Primorskyibacter</taxon>
    </lineage>
</organism>
<evidence type="ECO:0000256" key="4">
    <source>
        <dbReference type="ARBA" id="ARBA00022692"/>
    </source>
</evidence>
<gene>
    <name evidence="9" type="ORF">SAMN06295998_11267</name>
</gene>